<name>F4NUM4_BATDJ</name>
<evidence type="ECO:0000313" key="3">
    <source>
        <dbReference type="Proteomes" id="UP000007241"/>
    </source>
</evidence>
<dbReference type="RefSeq" id="XP_006676309.1">
    <property type="nucleotide sequence ID" value="XM_006676246.1"/>
</dbReference>
<proteinExistence type="predicted"/>
<dbReference type="GeneID" id="18242077"/>
<feature type="region of interest" description="Disordered" evidence="1">
    <location>
        <begin position="219"/>
        <end position="250"/>
    </location>
</feature>
<sequence length="250" mass="26729">MAPYLRTRKSDTIKPTSPNAKSLAASDYAAIHKTVVASISKMGPNVTSQLTGKKTFPSSSKIAKKHQMSSAVSARIVRELTIDVPKKDINKRKAVAAQVRNRAVVNEIRKMGGNPMKLLTTNSVKTGVDVGFVTQSRRNTAPTALVIGRVGKKAATPRSKGVSPTTMRKKVTKTVASEIQKLGKGKLPAPSVIKARARIAPAKIAVNTEILKRAAVKEIRNKRKPISPLKSPKKSTASKSGGSLVKAKTH</sequence>
<dbReference type="HOGENOM" id="CLU_1111197_0_0_1"/>
<protein>
    <submittedName>
        <fullName evidence="2">Uncharacterized protein</fullName>
    </submittedName>
</protein>
<evidence type="ECO:0000256" key="1">
    <source>
        <dbReference type="SAM" id="MobiDB-lite"/>
    </source>
</evidence>
<organism evidence="2 3">
    <name type="scientific">Batrachochytrium dendrobatidis (strain JAM81 / FGSC 10211)</name>
    <name type="common">Frog chytrid fungus</name>
    <dbReference type="NCBI Taxonomy" id="684364"/>
    <lineage>
        <taxon>Eukaryota</taxon>
        <taxon>Fungi</taxon>
        <taxon>Fungi incertae sedis</taxon>
        <taxon>Chytridiomycota</taxon>
        <taxon>Chytridiomycota incertae sedis</taxon>
        <taxon>Chytridiomycetes</taxon>
        <taxon>Rhizophydiales</taxon>
        <taxon>Rhizophydiales incertae sedis</taxon>
        <taxon>Batrachochytrium</taxon>
    </lineage>
</organism>
<dbReference type="Proteomes" id="UP000007241">
    <property type="component" value="Unassembled WGS sequence"/>
</dbReference>
<evidence type="ECO:0000313" key="2">
    <source>
        <dbReference type="EMBL" id="EGF84023.1"/>
    </source>
</evidence>
<dbReference type="InParanoid" id="F4NUM4"/>
<accession>F4NUM4</accession>
<dbReference type="EMBL" id="GL882879">
    <property type="protein sequence ID" value="EGF84023.1"/>
    <property type="molecule type" value="Genomic_DNA"/>
</dbReference>
<gene>
    <name evidence="2" type="ORF">BATDEDRAFT_85476</name>
</gene>
<dbReference type="OrthoDB" id="2155701at2759"/>
<reference evidence="2 3" key="1">
    <citation type="submission" date="2009-12" db="EMBL/GenBank/DDBJ databases">
        <title>The draft genome of Batrachochytrium dendrobatidis.</title>
        <authorList>
            <consortium name="US DOE Joint Genome Institute (JGI-PGF)"/>
            <person name="Kuo A."/>
            <person name="Salamov A."/>
            <person name="Schmutz J."/>
            <person name="Lucas S."/>
            <person name="Pitluck S."/>
            <person name="Rosenblum E."/>
            <person name="Stajich J."/>
            <person name="Eisen M."/>
            <person name="Grigoriev I.V."/>
        </authorList>
    </citation>
    <scope>NUCLEOTIDE SEQUENCE [LARGE SCALE GENOMIC DNA]</scope>
    <source>
        <strain evidence="3">JAM81 / FGSC 10211</strain>
    </source>
</reference>
<keyword evidence="3" id="KW-1185">Reference proteome</keyword>
<dbReference type="AlphaFoldDB" id="F4NUM4"/>